<sequence>MDDGSTGTAPLSSIPDYATSAQFTTLRAGVLSYQDDTPALNGTVTMGFGVAVELLHGTSTIGAVTVRLPPTPVDGQVDRISSQMLVTVLTVQDASGASVAQLALGVFGVGSVFQFRTGAWTRIG</sequence>
<accession>A0ABT1VVZ0</accession>
<gene>
    <name evidence="1" type="ORF">NFI88_06550</name>
</gene>
<proteinExistence type="predicted"/>
<dbReference type="Proteomes" id="UP001524547">
    <property type="component" value="Unassembled WGS sequence"/>
</dbReference>
<dbReference type="RefSeq" id="WP_422919252.1">
    <property type="nucleotide sequence ID" value="NZ_JAMZEJ010000004.1"/>
</dbReference>
<reference evidence="1 2" key="1">
    <citation type="submission" date="2022-06" db="EMBL/GenBank/DDBJ databases">
        <title>Rhizosaccharibacter gen. nov. sp. nov. KSS12, endophytic bacteria isolated from sugarcane.</title>
        <authorList>
            <person name="Pitiwittayakul N."/>
        </authorList>
    </citation>
    <scope>NUCLEOTIDE SEQUENCE [LARGE SCALE GENOMIC DNA]</scope>
    <source>
        <strain evidence="1 2">KSS12</strain>
    </source>
</reference>
<protein>
    <recommendedName>
        <fullName evidence="3">Head decoration protein</fullName>
    </recommendedName>
</protein>
<evidence type="ECO:0000313" key="1">
    <source>
        <dbReference type="EMBL" id="MCQ8240503.1"/>
    </source>
</evidence>
<evidence type="ECO:0000313" key="2">
    <source>
        <dbReference type="Proteomes" id="UP001524547"/>
    </source>
</evidence>
<evidence type="ECO:0008006" key="3">
    <source>
        <dbReference type="Google" id="ProtNLM"/>
    </source>
</evidence>
<organism evidence="1 2">
    <name type="scientific">Rhizosaccharibacter radicis</name>
    <dbReference type="NCBI Taxonomy" id="2782605"/>
    <lineage>
        <taxon>Bacteria</taxon>
        <taxon>Pseudomonadati</taxon>
        <taxon>Pseudomonadota</taxon>
        <taxon>Alphaproteobacteria</taxon>
        <taxon>Acetobacterales</taxon>
        <taxon>Acetobacteraceae</taxon>
        <taxon>Rhizosaccharibacter</taxon>
    </lineage>
</organism>
<keyword evidence="2" id="KW-1185">Reference proteome</keyword>
<comment type="caution">
    <text evidence="1">The sequence shown here is derived from an EMBL/GenBank/DDBJ whole genome shotgun (WGS) entry which is preliminary data.</text>
</comment>
<name>A0ABT1VVZ0_9PROT</name>
<dbReference type="EMBL" id="JAMZEJ010000004">
    <property type="protein sequence ID" value="MCQ8240503.1"/>
    <property type="molecule type" value="Genomic_DNA"/>
</dbReference>